<evidence type="ECO:0000256" key="1">
    <source>
        <dbReference type="RuleBase" id="RU003767"/>
    </source>
</evidence>
<dbReference type="PANTHER" id="PTHR23430">
    <property type="entry name" value="HISTONE H2A"/>
    <property type="match status" value="1"/>
</dbReference>
<dbReference type="SMART" id="SM00414">
    <property type="entry name" value="H2A"/>
    <property type="match status" value="1"/>
</dbReference>
<keyword evidence="1" id="KW-0539">Nucleus</keyword>
<dbReference type="GO" id="GO:0005634">
    <property type="term" value="C:nucleus"/>
    <property type="evidence" value="ECO:0007669"/>
    <property type="project" value="UniProtKB-SubCell"/>
</dbReference>
<dbReference type="EMBL" id="JAMSHJ010000003">
    <property type="protein sequence ID" value="KAI5423827.1"/>
    <property type="molecule type" value="Genomic_DNA"/>
</dbReference>
<comment type="subcellular location">
    <subcellularLocation>
        <location evidence="1">Nucleus</location>
    </subcellularLocation>
</comment>
<dbReference type="Proteomes" id="UP001058974">
    <property type="component" value="Chromosome 3"/>
</dbReference>
<keyword evidence="4" id="KW-1185">Reference proteome</keyword>
<name>A0A9D4XNL7_PEA</name>
<dbReference type="GO" id="GO:0046982">
    <property type="term" value="F:protein heterodimerization activity"/>
    <property type="evidence" value="ECO:0007669"/>
    <property type="project" value="InterPro"/>
</dbReference>
<sequence length="182" mass="19924">MQQQHHLHLSNYHHAKVVRKCAIALSPVPFVCPSPIANTHHHSICRLNPTVNPPISNNSIDYTITTPATTKKGGRGKPKTKFVSRSSKAGLQFSVDRVARFLKEGRYAQRVGYGSPIYLSVVLEYLCVEVLGTCGNDEELSKLMGSVTIANGGVLPNIHQNLLPKKVVGKGKTKIGSVRQEF</sequence>
<dbReference type="InterPro" id="IPR032454">
    <property type="entry name" value="Histone_H2A_C"/>
</dbReference>
<keyword evidence="1" id="KW-0544">Nucleosome core</keyword>
<comment type="caution">
    <text evidence="3">The sequence shown here is derived from an EMBL/GenBank/DDBJ whole genome shotgun (WGS) entry which is preliminary data.</text>
</comment>
<keyword evidence="1" id="KW-0238">DNA-binding</keyword>
<keyword evidence="1" id="KW-0158">Chromosome</keyword>
<dbReference type="InterPro" id="IPR009072">
    <property type="entry name" value="Histone-fold"/>
</dbReference>
<dbReference type="SUPFAM" id="SSF47113">
    <property type="entry name" value="Histone-fold"/>
    <property type="match status" value="1"/>
</dbReference>
<dbReference type="GO" id="GO:0003677">
    <property type="term" value="F:DNA binding"/>
    <property type="evidence" value="ECO:0007669"/>
    <property type="project" value="UniProtKB-KW"/>
</dbReference>
<evidence type="ECO:0000313" key="3">
    <source>
        <dbReference type="EMBL" id="KAI5423827.1"/>
    </source>
</evidence>
<evidence type="ECO:0000259" key="2">
    <source>
        <dbReference type="Pfam" id="PF16211"/>
    </source>
</evidence>
<dbReference type="GO" id="GO:0030527">
    <property type="term" value="F:structural constituent of chromatin"/>
    <property type="evidence" value="ECO:0007669"/>
    <property type="project" value="InterPro"/>
</dbReference>
<dbReference type="Pfam" id="PF16211">
    <property type="entry name" value="Histone_H2A_C"/>
    <property type="match status" value="1"/>
</dbReference>
<dbReference type="Gene3D" id="1.10.20.10">
    <property type="entry name" value="Histone, subunit A"/>
    <property type="match status" value="2"/>
</dbReference>
<gene>
    <name evidence="3" type="ORF">KIW84_030155</name>
</gene>
<dbReference type="PRINTS" id="PR00620">
    <property type="entry name" value="HISTONEH2A"/>
</dbReference>
<accession>A0A9D4XNL7</accession>
<dbReference type="CDD" id="cd00074">
    <property type="entry name" value="HFD_H2A"/>
    <property type="match status" value="1"/>
</dbReference>
<comment type="similarity">
    <text evidence="1">Belongs to the histone H2A family.</text>
</comment>
<evidence type="ECO:0000313" key="4">
    <source>
        <dbReference type="Proteomes" id="UP001058974"/>
    </source>
</evidence>
<reference evidence="3 4" key="1">
    <citation type="journal article" date="2022" name="Nat. Genet.">
        <title>Improved pea reference genome and pan-genome highlight genomic features and evolutionary characteristics.</title>
        <authorList>
            <person name="Yang T."/>
            <person name="Liu R."/>
            <person name="Luo Y."/>
            <person name="Hu S."/>
            <person name="Wang D."/>
            <person name="Wang C."/>
            <person name="Pandey M.K."/>
            <person name="Ge S."/>
            <person name="Xu Q."/>
            <person name="Li N."/>
            <person name="Li G."/>
            <person name="Huang Y."/>
            <person name="Saxena R.K."/>
            <person name="Ji Y."/>
            <person name="Li M."/>
            <person name="Yan X."/>
            <person name="He Y."/>
            <person name="Liu Y."/>
            <person name="Wang X."/>
            <person name="Xiang C."/>
            <person name="Varshney R.K."/>
            <person name="Ding H."/>
            <person name="Gao S."/>
            <person name="Zong X."/>
        </authorList>
    </citation>
    <scope>NUCLEOTIDE SEQUENCE [LARGE SCALE GENOMIC DNA]</scope>
    <source>
        <strain evidence="3 4">cv. Zhongwan 6</strain>
    </source>
</reference>
<dbReference type="Gramene" id="Psat03G0015500-T1">
    <property type="protein sequence ID" value="KAI5423827.1"/>
    <property type="gene ID" value="KIW84_030155"/>
</dbReference>
<organism evidence="3 4">
    <name type="scientific">Pisum sativum</name>
    <name type="common">Garden pea</name>
    <name type="synonym">Lathyrus oleraceus</name>
    <dbReference type="NCBI Taxonomy" id="3888"/>
    <lineage>
        <taxon>Eukaryota</taxon>
        <taxon>Viridiplantae</taxon>
        <taxon>Streptophyta</taxon>
        <taxon>Embryophyta</taxon>
        <taxon>Tracheophyta</taxon>
        <taxon>Spermatophyta</taxon>
        <taxon>Magnoliopsida</taxon>
        <taxon>eudicotyledons</taxon>
        <taxon>Gunneridae</taxon>
        <taxon>Pentapetalae</taxon>
        <taxon>rosids</taxon>
        <taxon>fabids</taxon>
        <taxon>Fabales</taxon>
        <taxon>Fabaceae</taxon>
        <taxon>Papilionoideae</taxon>
        <taxon>50 kb inversion clade</taxon>
        <taxon>NPAAA clade</taxon>
        <taxon>Hologalegina</taxon>
        <taxon>IRL clade</taxon>
        <taxon>Fabeae</taxon>
        <taxon>Lathyrus</taxon>
    </lineage>
</organism>
<dbReference type="InterPro" id="IPR002119">
    <property type="entry name" value="Histone_H2A"/>
</dbReference>
<dbReference type="AlphaFoldDB" id="A0A9D4XNL7"/>
<proteinExistence type="inferred from homology"/>
<protein>
    <recommendedName>
        <fullName evidence="1">Histone H2A</fullName>
    </recommendedName>
</protein>
<comment type="subunit">
    <text evidence="1">The nucleosome is a histone octamer containing two molecules each of H2A, H2B, H3 and H4 assembled in one H3-H4 heterotetramer and two H2A-H2B heterodimers. The octamer wraps approximately 147 bp of DNA.</text>
</comment>
<feature type="domain" description="Histone H2A C-terminal" evidence="2">
    <location>
        <begin position="138"/>
        <end position="171"/>
    </location>
</feature>
<dbReference type="GO" id="GO:0000786">
    <property type="term" value="C:nucleosome"/>
    <property type="evidence" value="ECO:0007669"/>
    <property type="project" value="UniProtKB-KW"/>
</dbReference>